<name>L7UG21_MYXSD</name>
<evidence type="ECO:0000313" key="3">
    <source>
        <dbReference type="Proteomes" id="UP000011131"/>
    </source>
</evidence>
<sequence length="162" mass="18813">MVARKNSRATSRTRMMPRRRRMVSRTRVSRPRRVAVSRRRVTAGARATASSRYTRPAMRERIRKRLLAGSRGGRAGHWSARKAQLLKSEYEKAGGGYRMRKPSARKHLVSSARMSSRMRTGTTRARRSVRTSRPKRVASRTSRRYATRTPAMRRTRKMASRR</sequence>
<dbReference type="PATRIC" id="fig|1278073.3.peg.5750"/>
<feature type="region of interest" description="Disordered" evidence="1">
    <location>
        <begin position="96"/>
        <end position="162"/>
    </location>
</feature>
<feature type="compositionally biased region" description="Basic residues" evidence="1">
    <location>
        <begin position="98"/>
        <end position="108"/>
    </location>
</feature>
<organism evidence="2 3">
    <name type="scientific">Myxococcus stipitatus (strain DSM 14675 / JCM 12634 / Mx s8)</name>
    <dbReference type="NCBI Taxonomy" id="1278073"/>
    <lineage>
        <taxon>Bacteria</taxon>
        <taxon>Pseudomonadati</taxon>
        <taxon>Myxococcota</taxon>
        <taxon>Myxococcia</taxon>
        <taxon>Myxococcales</taxon>
        <taxon>Cystobacterineae</taxon>
        <taxon>Myxococcaceae</taxon>
        <taxon>Myxococcus</taxon>
    </lineage>
</organism>
<keyword evidence="3" id="KW-1185">Reference proteome</keyword>
<accession>L7UG21</accession>
<dbReference type="HOGENOM" id="CLU_1633610_0_0_7"/>
<dbReference type="Proteomes" id="UP000011131">
    <property type="component" value="Chromosome"/>
</dbReference>
<feature type="compositionally biased region" description="Basic residues" evidence="1">
    <location>
        <begin position="15"/>
        <end position="31"/>
    </location>
</feature>
<protein>
    <submittedName>
        <fullName evidence="2">Uncharacterized protein</fullName>
    </submittedName>
</protein>
<dbReference type="EMBL" id="CP004025">
    <property type="protein sequence ID" value="AGC46948.1"/>
    <property type="molecule type" value="Genomic_DNA"/>
</dbReference>
<evidence type="ECO:0000256" key="1">
    <source>
        <dbReference type="SAM" id="MobiDB-lite"/>
    </source>
</evidence>
<dbReference type="AlphaFoldDB" id="L7UG21"/>
<feature type="compositionally biased region" description="Basic residues" evidence="1">
    <location>
        <begin position="124"/>
        <end position="162"/>
    </location>
</feature>
<evidence type="ECO:0000313" key="2">
    <source>
        <dbReference type="EMBL" id="AGC46948.1"/>
    </source>
</evidence>
<proteinExistence type="predicted"/>
<feature type="compositionally biased region" description="Low complexity" evidence="1">
    <location>
        <begin position="110"/>
        <end position="123"/>
    </location>
</feature>
<feature type="region of interest" description="Disordered" evidence="1">
    <location>
        <begin position="1"/>
        <end position="31"/>
    </location>
</feature>
<reference evidence="2 3" key="1">
    <citation type="journal article" date="2013" name="Genome Announc.">
        <title>Complete genome sequence of Myxococcus stipitatus strain DSM 14675, a fruiting myxobacterium.</title>
        <authorList>
            <person name="Huntley S."/>
            <person name="Kneip S."/>
            <person name="Treuner-Lange A."/>
            <person name="Sogaard-Andersen L."/>
        </authorList>
    </citation>
    <scope>NUCLEOTIDE SEQUENCE [LARGE SCALE GENOMIC DNA]</scope>
    <source>
        <strain evidence="3">DSM 14675 / JCM 12634 / Mx s8</strain>
    </source>
</reference>
<dbReference type="KEGG" id="msd:MYSTI_05671"/>
<gene>
    <name evidence="2" type="ordered locus">MYSTI_05671</name>
</gene>
<dbReference type="STRING" id="1278073.MYSTI_05671"/>